<dbReference type="FunFam" id="1.10.10.60:FF:000060">
    <property type="entry name" value="MYB transcription factor"/>
    <property type="match status" value="1"/>
</dbReference>
<dbReference type="STRING" id="74649.A0A2P6PLU1"/>
<feature type="domain" description="Myb-like" evidence="8">
    <location>
        <begin position="12"/>
        <end position="63"/>
    </location>
</feature>
<dbReference type="PANTHER" id="PTHR45614">
    <property type="entry name" value="MYB PROTEIN-RELATED"/>
    <property type="match status" value="1"/>
</dbReference>
<comment type="subcellular location">
    <subcellularLocation>
        <location evidence="1">Nucleus</location>
    </subcellularLocation>
</comment>
<keyword evidence="6" id="KW-0539">Nucleus</keyword>
<evidence type="ECO:0000256" key="4">
    <source>
        <dbReference type="ARBA" id="ARBA00023125"/>
    </source>
</evidence>
<evidence type="ECO:0000256" key="6">
    <source>
        <dbReference type="ARBA" id="ARBA00023242"/>
    </source>
</evidence>
<evidence type="ECO:0000256" key="2">
    <source>
        <dbReference type="ARBA" id="ARBA00022737"/>
    </source>
</evidence>
<dbReference type="GO" id="GO:0000981">
    <property type="term" value="F:DNA-binding transcription factor activity, RNA polymerase II-specific"/>
    <property type="evidence" value="ECO:0007669"/>
    <property type="project" value="TreeGrafter"/>
</dbReference>
<dbReference type="GO" id="GO:0000978">
    <property type="term" value="F:RNA polymerase II cis-regulatory region sequence-specific DNA binding"/>
    <property type="evidence" value="ECO:0007669"/>
    <property type="project" value="TreeGrafter"/>
</dbReference>
<keyword evidence="3" id="KW-0805">Transcription regulation</keyword>
<evidence type="ECO:0000259" key="9">
    <source>
        <dbReference type="PROSITE" id="PS51294"/>
    </source>
</evidence>
<dbReference type="Gene3D" id="1.10.10.60">
    <property type="entry name" value="Homeodomain-like"/>
    <property type="match status" value="2"/>
</dbReference>
<dbReference type="Pfam" id="PF00249">
    <property type="entry name" value="Myb_DNA-binding"/>
    <property type="match status" value="2"/>
</dbReference>
<feature type="domain" description="Myb-like" evidence="8">
    <location>
        <begin position="70"/>
        <end position="94"/>
    </location>
</feature>
<dbReference type="InterPro" id="IPR009057">
    <property type="entry name" value="Homeodomain-like_sf"/>
</dbReference>
<dbReference type="AlphaFoldDB" id="A0A2P6PLU1"/>
<keyword evidence="2" id="KW-0677">Repeat</keyword>
<evidence type="ECO:0000313" key="10">
    <source>
        <dbReference type="EMBL" id="PRQ22901.1"/>
    </source>
</evidence>
<keyword evidence="5" id="KW-0804">Transcription</keyword>
<dbReference type="PANTHER" id="PTHR45614:SF295">
    <property type="entry name" value="SUCROSE RESPONSIVE ELEMENT BINDING PROTEIN"/>
    <property type="match status" value="1"/>
</dbReference>
<feature type="domain" description="HTH myb-type" evidence="9">
    <location>
        <begin position="70"/>
        <end position="98"/>
    </location>
</feature>
<dbReference type="CDD" id="cd00167">
    <property type="entry name" value="SANT"/>
    <property type="match status" value="1"/>
</dbReference>
<protein>
    <submittedName>
        <fullName evidence="10">Putative transcription factor MYB-HB-like family</fullName>
    </submittedName>
</protein>
<feature type="compositionally biased region" description="Low complexity" evidence="7">
    <location>
        <begin position="138"/>
        <end position="150"/>
    </location>
</feature>
<accession>A0A2P6PLU1</accession>
<dbReference type="SUPFAM" id="SSF46689">
    <property type="entry name" value="Homeodomain-like"/>
    <property type="match status" value="1"/>
</dbReference>
<dbReference type="Proteomes" id="UP000238479">
    <property type="component" value="Chromosome 6"/>
</dbReference>
<name>A0A2P6PLU1_ROSCH</name>
<dbReference type="InterPro" id="IPR017930">
    <property type="entry name" value="Myb_dom"/>
</dbReference>
<evidence type="ECO:0000256" key="7">
    <source>
        <dbReference type="SAM" id="MobiDB-lite"/>
    </source>
</evidence>
<dbReference type="InterPro" id="IPR050560">
    <property type="entry name" value="MYB_TF"/>
</dbReference>
<dbReference type="GO" id="GO:0005634">
    <property type="term" value="C:nucleus"/>
    <property type="evidence" value="ECO:0007669"/>
    <property type="project" value="UniProtKB-SubCell"/>
</dbReference>
<comment type="caution">
    <text evidence="10">The sequence shown here is derived from an EMBL/GenBank/DDBJ whole genome shotgun (WGS) entry which is preliminary data.</text>
</comment>
<sequence length="265" mass="29854">MDSESVQRQQRELDRVKGPWSPEEDDLLRKLVQRHGARNWTLISKSIPGRSGKSCRLRWCNQLSPEVEHRWATIARLLNGRTDNAIKNHWNSTLKRKYSSMAEDGVVVGGGGGSIEEHHHLRPEKKSATVSVSGRGYSPTSLSGSDVSDSGVVPAVSSAQVFRPVARAVLRTESPPSQNEMIHNEPEPSTLLTLSLPGRYSTELATRREERTTSLQQQQQEAENENRTMSFGPEFMSFMQEMIRKEVRNYMDDMNGLHFGIPKLS</sequence>
<evidence type="ECO:0000256" key="3">
    <source>
        <dbReference type="ARBA" id="ARBA00023015"/>
    </source>
</evidence>
<evidence type="ECO:0000256" key="5">
    <source>
        <dbReference type="ARBA" id="ARBA00023163"/>
    </source>
</evidence>
<feature type="region of interest" description="Disordered" evidence="7">
    <location>
        <begin position="207"/>
        <end position="227"/>
    </location>
</feature>
<evidence type="ECO:0000256" key="1">
    <source>
        <dbReference type="ARBA" id="ARBA00004123"/>
    </source>
</evidence>
<dbReference type="Gramene" id="PRQ22901">
    <property type="protein sequence ID" value="PRQ22901"/>
    <property type="gene ID" value="RchiOBHm_Chr6g0255341"/>
</dbReference>
<dbReference type="InterPro" id="IPR001005">
    <property type="entry name" value="SANT/Myb"/>
</dbReference>
<reference evidence="10 11" key="1">
    <citation type="journal article" date="2018" name="Nat. Genet.">
        <title>The Rosa genome provides new insights in the design of modern roses.</title>
        <authorList>
            <person name="Bendahmane M."/>
        </authorList>
    </citation>
    <scope>NUCLEOTIDE SEQUENCE [LARGE SCALE GENOMIC DNA]</scope>
    <source>
        <strain evidence="11">cv. Old Blush</strain>
    </source>
</reference>
<feature type="compositionally biased region" description="Basic and acidic residues" evidence="7">
    <location>
        <begin position="115"/>
        <end position="127"/>
    </location>
</feature>
<evidence type="ECO:0000313" key="11">
    <source>
        <dbReference type="Proteomes" id="UP000238479"/>
    </source>
</evidence>
<dbReference type="PROSITE" id="PS50090">
    <property type="entry name" value="MYB_LIKE"/>
    <property type="match status" value="2"/>
</dbReference>
<organism evidence="10 11">
    <name type="scientific">Rosa chinensis</name>
    <name type="common">China rose</name>
    <dbReference type="NCBI Taxonomy" id="74649"/>
    <lineage>
        <taxon>Eukaryota</taxon>
        <taxon>Viridiplantae</taxon>
        <taxon>Streptophyta</taxon>
        <taxon>Embryophyta</taxon>
        <taxon>Tracheophyta</taxon>
        <taxon>Spermatophyta</taxon>
        <taxon>Magnoliopsida</taxon>
        <taxon>eudicotyledons</taxon>
        <taxon>Gunneridae</taxon>
        <taxon>Pentapetalae</taxon>
        <taxon>rosids</taxon>
        <taxon>fabids</taxon>
        <taxon>Rosales</taxon>
        <taxon>Rosaceae</taxon>
        <taxon>Rosoideae</taxon>
        <taxon>Rosoideae incertae sedis</taxon>
        <taxon>Rosa</taxon>
    </lineage>
</organism>
<dbReference type="PROSITE" id="PS51294">
    <property type="entry name" value="HTH_MYB"/>
    <property type="match status" value="2"/>
</dbReference>
<feature type="domain" description="HTH myb-type" evidence="9">
    <location>
        <begin position="14"/>
        <end position="67"/>
    </location>
</feature>
<dbReference type="EMBL" id="PDCK01000044">
    <property type="protein sequence ID" value="PRQ22901.1"/>
    <property type="molecule type" value="Genomic_DNA"/>
</dbReference>
<keyword evidence="4" id="KW-0238">DNA-binding</keyword>
<keyword evidence="11" id="KW-1185">Reference proteome</keyword>
<proteinExistence type="predicted"/>
<feature type="region of interest" description="Disordered" evidence="7">
    <location>
        <begin position="115"/>
        <end position="150"/>
    </location>
</feature>
<feature type="region of interest" description="Disordered" evidence="7">
    <location>
        <begin position="1"/>
        <end position="22"/>
    </location>
</feature>
<dbReference type="OMA" id="IMEAHAR"/>
<dbReference type="SMART" id="SM00717">
    <property type="entry name" value="SANT"/>
    <property type="match status" value="2"/>
</dbReference>
<gene>
    <name evidence="10" type="ORF">RchiOBHm_Chr6g0255341</name>
</gene>
<evidence type="ECO:0000259" key="8">
    <source>
        <dbReference type="PROSITE" id="PS50090"/>
    </source>
</evidence>